<dbReference type="Proteomes" id="UP001177003">
    <property type="component" value="Chromosome 0"/>
</dbReference>
<dbReference type="EMBL" id="OX465086">
    <property type="protein sequence ID" value="CAI9265411.1"/>
    <property type="molecule type" value="Genomic_DNA"/>
</dbReference>
<organism evidence="1 2">
    <name type="scientific">Lactuca saligna</name>
    <name type="common">Willowleaf lettuce</name>
    <dbReference type="NCBI Taxonomy" id="75948"/>
    <lineage>
        <taxon>Eukaryota</taxon>
        <taxon>Viridiplantae</taxon>
        <taxon>Streptophyta</taxon>
        <taxon>Embryophyta</taxon>
        <taxon>Tracheophyta</taxon>
        <taxon>Spermatophyta</taxon>
        <taxon>Magnoliopsida</taxon>
        <taxon>eudicotyledons</taxon>
        <taxon>Gunneridae</taxon>
        <taxon>Pentapetalae</taxon>
        <taxon>asterids</taxon>
        <taxon>campanulids</taxon>
        <taxon>Asterales</taxon>
        <taxon>Asteraceae</taxon>
        <taxon>Cichorioideae</taxon>
        <taxon>Cichorieae</taxon>
        <taxon>Lactucinae</taxon>
        <taxon>Lactuca</taxon>
    </lineage>
</organism>
<keyword evidence="2" id="KW-1185">Reference proteome</keyword>
<protein>
    <submittedName>
        <fullName evidence="1">Uncharacterized protein</fullName>
    </submittedName>
</protein>
<name>A0AA35YAW2_LACSI</name>
<accession>A0AA35YAW2</accession>
<evidence type="ECO:0000313" key="1">
    <source>
        <dbReference type="EMBL" id="CAI9265411.1"/>
    </source>
</evidence>
<sequence length="146" mass="17273">MARRGQFFGPEARSWLARIGLTLGPMERRHLRRGLVRGVRGVCEERARVRSAPKDFQKLKLGKIYKEGWFVIYTARDRPSADRRKLYFHVDDKHLFVTSCLEFILELVAKYKGNNKDDVKCFTDVITWYIHVRKLLLTFIPKVYKV</sequence>
<dbReference type="AlphaFoldDB" id="A0AA35YAW2"/>
<reference evidence="1" key="1">
    <citation type="submission" date="2023-04" db="EMBL/GenBank/DDBJ databases">
        <authorList>
            <person name="Vijverberg K."/>
            <person name="Xiong W."/>
            <person name="Schranz E."/>
        </authorList>
    </citation>
    <scope>NUCLEOTIDE SEQUENCE</scope>
</reference>
<proteinExistence type="predicted"/>
<evidence type="ECO:0000313" key="2">
    <source>
        <dbReference type="Proteomes" id="UP001177003"/>
    </source>
</evidence>
<gene>
    <name evidence="1" type="ORF">LSALG_LOCUS6019</name>
</gene>